<dbReference type="SUPFAM" id="SSF53756">
    <property type="entry name" value="UDP-Glycosyltransferase/glycogen phosphorylase"/>
    <property type="match status" value="1"/>
</dbReference>
<keyword evidence="1" id="KW-0328">Glycosyltransferase</keyword>
<proteinExistence type="predicted"/>
<feature type="domain" description="Glycosyl transferase family 1" evidence="2">
    <location>
        <begin position="310"/>
        <end position="448"/>
    </location>
</feature>
<evidence type="ECO:0000256" key="1">
    <source>
        <dbReference type="ARBA" id="ARBA00022676"/>
    </source>
</evidence>
<organism evidence="4 5">
    <name type="scientific">Dioscorea zingiberensis</name>
    <dbReference type="NCBI Taxonomy" id="325984"/>
    <lineage>
        <taxon>Eukaryota</taxon>
        <taxon>Viridiplantae</taxon>
        <taxon>Streptophyta</taxon>
        <taxon>Embryophyta</taxon>
        <taxon>Tracheophyta</taxon>
        <taxon>Spermatophyta</taxon>
        <taxon>Magnoliopsida</taxon>
        <taxon>Liliopsida</taxon>
        <taxon>Dioscoreales</taxon>
        <taxon>Dioscoreaceae</taxon>
        <taxon>Dioscorea</taxon>
    </lineage>
</organism>
<gene>
    <name evidence="4" type="ORF">J5N97_019720</name>
</gene>
<dbReference type="Pfam" id="PF00534">
    <property type="entry name" value="Glycos_transf_1"/>
    <property type="match status" value="1"/>
</dbReference>
<name>A0A9D5HCJ9_9LILI</name>
<sequence length="497" mass="54785">MALNPITRSKKPNTSMPTLTHLLSLLFIFLLLFILFHSPPSSLTSSCSSSSPSTTTNPKPWSGGDLRDVTFSWNTLKLTGEKPPPVLLKIAVFSRKWPVSTAPGGMERHAMTLHYALARRNHQVHVFTSAPPPGDPAPDDNLYPPPSLHVHHLPSPPGQWKSDVAWELFDAESARGVFDVVHSESVALFHRQARNVPNLAVSWHGISLEALHSGIYQDLTRSPDEPISPAFNKSLAQSIYKVLDEIRFFHSYQHHVAISDSSGEMLRDVYQIPPGRVHVILNGVDEENFGPDQSLAGSFRAEIGLPSSAKMVFGVAGRLVKDKGYPLLYEAFSKLAARHRDVYLVIAGTGPWAKRFEDLGGNVVVLGALPPTKLKAFYNSVDLFVNPTLRPQGLDLTLMEAMECGTAVAATRFPSIKGSIVVDDEYGYMFSPNVESLLGVLEKAVAEGAGRLSERGRACRNYAAGMFGARKMALAYERLFLCIKDEMYCRYPLDFDQ</sequence>
<dbReference type="PANTHER" id="PTHR46686:SF5">
    <property type="entry name" value="GLYCOSYLTRANSFERASE"/>
    <property type="match status" value="1"/>
</dbReference>
<dbReference type="Gene3D" id="3.40.50.2000">
    <property type="entry name" value="Glycogen Phosphorylase B"/>
    <property type="match status" value="2"/>
</dbReference>
<evidence type="ECO:0000313" key="5">
    <source>
        <dbReference type="Proteomes" id="UP001085076"/>
    </source>
</evidence>
<accession>A0A9D5HCJ9</accession>
<dbReference type="Proteomes" id="UP001085076">
    <property type="component" value="Miscellaneous, Linkage group lg05"/>
</dbReference>
<dbReference type="EMBL" id="JAGGNH010000005">
    <property type="protein sequence ID" value="KAJ0971761.1"/>
    <property type="molecule type" value="Genomic_DNA"/>
</dbReference>
<dbReference type="InterPro" id="IPR001296">
    <property type="entry name" value="Glyco_trans_1"/>
</dbReference>
<comment type="caution">
    <text evidence="4">The sequence shown here is derived from an EMBL/GenBank/DDBJ whole genome shotgun (WGS) entry which is preliminary data.</text>
</comment>
<feature type="domain" description="Glycosyltransferase subfamily 4-like N-terminal" evidence="3">
    <location>
        <begin position="103"/>
        <end position="287"/>
    </location>
</feature>
<protein>
    <submittedName>
        <fullName evidence="4">Uncharacterized protein</fullName>
    </submittedName>
</protein>
<dbReference type="OrthoDB" id="734129at2759"/>
<dbReference type="GO" id="GO:0016757">
    <property type="term" value="F:glycosyltransferase activity"/>
    <property type="evidence" value="ECO:0007669"/>
    <property type="project" value="UniProtKB-KW"/>
</dbReference>
<dbReference type="Pfam" id="PF13439">
    <property type="entry name" value="Glyco_transf_4"/>
    <property type="match status" value="1"/>
</dbReference>
<evidence type="ECO:0000259" key="3">
    <source>
        <dbReference type="Pfam" id="PF13439"/>
    </source>
</evidence>
<reference evidence="4" key="1">
    <citation type="submission" date="2021-03" db="EMBL/GenBank/DDBJ databases">
        <authorList>
            <person name="Li Z."/>
            <person name="Yang C."/>
        </authorList>
    </citation>
    <scope>NUCLEOTIDE SEQUENCE</scope>
    <source>
        <strain evidence="4">Dzin_1.0</strain>
        <tissue evidence="4">Leaf</tissue>
    </source>
</reference>
<evidence type="ECO:0000313" key="4">
    <source>
        <dbReference type="EMBL" id="KAJ0971761.1"/>
    </source>
</evidence>
<evidence type="ECO:0000259" key="2">
    <source>
        <dbReference type="Pfam" id="PF00534"/>
    </source>
</evidence>
<keyword evidence="5" id="KW-1185">Reference proteome</keyword>
<dbReference type="InterPro" id="IPR028098">
    <property type="entry name" value="Glyco_trans_4-like_N"/>
</dbReference>
<dbReference type="PANTHER" id="PTHR46686">
    <property type="entry name" value="GLYCOSYLTRANSFERASE"/>
    <property type="match status" value="1"/>
</dbReference>
<reference evidence="4" key="2">
    <citation type="journal article" date="2022" name="Hortic Res">
        <title>The genome of Dioscorea zingiberensis sheds light on the biosynthesis, origin and evolution of the medicinally important diosgenin saponins.</title>
        <authorList>
            <person name="Li Y."/>
            <person name="Tan C."/>
            <person name="Li Z."/>
            <person name="Guo J."/>
            <person name="Li S."/>
            <person name="Chen X."/>
            <person name="Wang C."/>
            <person name="Dai X."/>
            <person name="Yang H."/>
            <person name="Song W."/>
            <person name="Hou L."/>
            <person name="Xu J."/>
            <person name="Tong Z."/>
            <person name="Xu A."/>
            <person name="Yuan X."/>
            <person name="Wang W."/>
            <person name="Yang Q."/>
            <person name="Chen L."/>
            <person name="Sun Z."/>
            <person name="Wang K."/>
            <person name="Pan B."/>
            <person name="Chen J."/>
            <person name="Bao Y."/>
            <person name="Liu F."/>
            <person name="Qi X."/>
            <person name="Gang D.R."/>
            <person name="Wen J."/>
            <person name="Li J."/>
        </authorList>
    </citation>
    <scope>NUCLEOTIDE SEQUENCE</scope>
    <source>
        <strain evidence="4">Dzin_1.0</strain>
    </source>
</reference>
<keyword evidence="1" id="KW-0808">Transferase</keyword>
<dbReference type="CDD" id="cd03801">
    <property type="entry name" value="GT4_PimA-like"/>
    <property type="match status" value="1"/>
</dbReference>
<dbReference type="AlphaFoldDB" id="A0A9D5HCJ9"/>